<evidence type="ECO:0000256" key="3">
    <source>
        <dbReference type="ARBA" id="ARBA00022679"/>
    </source>
</evidence>
<evidence type="ECO:0000256" key="2">
    <source>
        <dbReference type="ARBA" id="ARBA00022553"/>
    </source>
</evidence>
<dbReference type="RefSeq" id="WP_147645671.1">
    <property type="nucleotide sequence ID" value="NZ_CP042806.1"/>
</dbReference>
<feature type="domain" description="Sensor protein KdpD transmembrane" evidence="12">
    <location>
        <begin position="16"/>
        <end position="109"/>
    </location>
</feature>
<organism evidence="13 14">
    <name type="scientific">Terriglobus albidus</name>
    <dbReference type="NCBI Taxonomy" id="1592106"/>
    <lineage>
        <taxon>Bacteria</taxon>
        <taxon>Pseudomonadati</taxon>
        <taxon>Acidobacteriota</taxon>
        <taxon>Terriglobia</taxon>
        <taxon>Terriglobales</taxon>
        <taxon>Acidobacteriaceae</taxon>
        <taxon>Terriglobus</taxon>
    </lineage>
</organism>
<dbReference type="Gene3D" id="3.30.450.20">
    <property type="entry name" value="PAS domain"/>
    <property type="match status" value="1"/>
</dbReference>
<keyword evidence="2" id="KW-0597">Phosphoprotein</keyword>
<dbReference type="GO" id="GO:0016301">
    <property type="term" value="F:kinase activity"/>
    <property type="evidence" value="ECO:0007669"/>
    <property type="project" value="UniProtKB-KW"/>
</dbReference>
<evidence type="ECO:0000259" key="12">
    <source>
        <dbReference type="Pfam" id="PF13493"/>
    </source>
</evidence>
<evidence type="ECO:0000256" key="6">
    <source>
        <dbReference type="ARBA" id="ARBA00022777"/>
    </source>
</evidence>
<dbReference type="Gene3D" id="1.20.120.620">
    <property type="entry name" value="Backbone structure of the membrane domain of e. Coli histidine kinase receptor kdpd"/>
    <property type="match status" value="1"/>
</dbReference>
<evidence type="ECO:0000256" key="7">
    <source>
        <dbReference type="ARBA" id="ARBA00022840"/>
    </source>
</evidence>
<dbReference type="Proteomes" id="UP000321820">
    <property type="component" value="Chromosome"/>
</dbReference>
<feature type="transmembrane region" description="Helical" evidence="11">
    <location>
        <begin position="14"/>
        <end position="34"/>
    </location>
</feature>
<evidence type="ECO:0000256" key="9">
    <source>
        <dbReference type="ARBA" id="ARBA00023012"/>
    </source>
</evidence>
<keyword evidence="7" id="KW-0067">ATP-binding</keyword>
<gene>
    <name evidence="13" type="ORF">FTW19_00015</name>
</gene>
<dbReference type="InterPro" id="IPR038318">
    <property type="entry name" value="KdpD_sf"/>
</dbReference>
<evidence type="ECO:0000256" key="4">
    <source>
        <dbReference type="ARBA" id="ARBA00022692"/>
    </source>
</evidence>
<evidence type="ECO:0000256" key="11">
    <source>
        <dbReference type="SAM" id="Phobius"/>
    </source>
</evidence>
<proteinExistence type="predicted"/>
<reference evidence="13 14" key="1">
    <citation type="submission" date="2019-08" db="EMBL/GenBank/DDBJ databases">
        <title>Complete genome sequence of Terriglobus albidus strain ORNL.</title>
        <authorList>
            <person name="Podar M."/>
        </authorList>
    </citation>
    <scope>NUCLEOTIDE SEQUENCE [LARGE SCALE GENOMIC DNA]</scope>
    <source>
        <strain evidence="13 14">ORNL</strain>
    </source>
</reference>
<evidence type="ECO:0000256" key="8">
    <source>
        <dbReference type="ARBA" id="ARBA00022989"/>
    </source>
</evidence>
<accession>A0A5B9E2J9</accession>
<name>A0A5B9E2J9_9BACT</name>
<keyword evidence="3" id="KW-0808">Transferase</keyword>
<evidence type="ECO:0000313" key="14">
    <source>
        <dbReference type="Proteomes" id="UP000321820"/>
    </source>
</evidence>
<dbReference type="OrthoDB" id="9845135at2"/>
<evidence type="ECO:0000256" key="1">
    <source>
        <dbReference type="ARBA" id="ARBA00004141"/>
    </source>
</evidence>
<dbReference type="AlphaFoldDB" id="A0A5B9E2J9"/>
<dbReference type="Pfam" id="PF13493">
    <property type="entry name" value="DUF4118"/>
    <property type="match status" value="1"/>
</dbReference>
<feature type="transmembrane region" description="Helical" evidence="11">
    <location>
        <begin position="90"/>
        <end position="107"/>
    </location>
</feature>
<protein>
    <submittedName>
        <fullName evidence="13">DUF4118 domain-containing protein</fullName>
    </submittedName>
</protein>
<keyword evidence="10 11" id="KW-0472">Membrane</keyword>
<dbReference type="GO" id="GO:0016020">
    <property type="term" value="C:membrane"/>
    <property type="evidence" value="ECO:0007669"/>
    <property type="project" value="UniProtKB-SubCell"/>
</dbReference>
<evidence type="ECO:0000313" key="13">
    <source>
        <dbReference type="EMBL" id="QEE26533.1"/>
    </source>
</evidence>
<evidence type="ECO:0000256" key="10">
    <source>
        <dbReference type="ARBA" id="ARBA00023136"/>
    </source>
</evidence>
<keyword evidence="14" id="KW-1185">Reference proteome</keyword>
<evidence type="ECO:0000256" key="5">
    <source>
        <dbReference type="ARBA" id="ARBA00022741"/>
    </source>
</evidence>
<keyword evidence="6" id="KW-0418">Kinase</keyword>
<dbReference type="KEGG" id="talb:FTW19_00015"/>
<keyword evidence="4 11" id="KW-0812">Transmembrane</keyword>
<comment type="subcellular location">
    <subcellularLocation>
        <location evidence="1">Membrane</location>
        <topology evidence="1">Multi-pass membrane protein</topology>
    </subcellularLocation>
</comment>
<feature type="transmembrane region" description="Helical" evidence="11">
    <location>
        <begin position="46"/>
        <end position="70"/>
    </location>
</feature>
<dbReference type="GO" id="GO:0005524">
    <property type="term" value="F:ATP binding"/>
    <property type="evidence" value="ECO:0007669"/>
    <property type="project" value="UniProtKB-KW"/>
</dbReference>
<keyword evidence="8 11" id="KW-1133">Transmembrane helix</keyword>
<sequence length="232" mass="25718">MQKMQLPNPYPSPVRYGAAVGVATLSIVLSSVLLRMGIRLESAWMIAAVTLAAWFGGLGPGLLSTAFCFAGQMLLRFPEGSWRVEGTSEWVGLCAFVINALLISFLFRSHYRVRAWRKVSPVAVTGGYWWRYDIGGESVELSSPAFPHVTITRTYTDWLRQIARQDRERVEAAIHTALSSGQIDLQFHMILPEGVTRLVEMRGVRPEGKENGLLAVCLEMGAPTPDPQAFLH</sequence>
<keyword evidence="5" id="KW-0547">Nucleotide-binding</keyword>
<dbReference type="EMBL" id="CP042806">
    <property type="protein sequence ID" value="QEE26533.1"/>
    <property type="molecule type" value="Genomic_DNA"/>
</dbReference>
<keyword evidence="9" id="KW-0902">Two-component regulatory system</keyword>
<dbReference type="GO" id="GO:0000160">
    <property type="term" value="P:phosphorelay signal transduction system"/>
    <property type="evidence" value="ECO:0007669"/>
    <property type="project" value="UniProtKB-KW"/>
</dbReference>
<dbReference type="InterPro" id="IPR025201">
    <property type="entry name" value="KdpD_TM"/>
</dbReference>